<dbReference type="PATRIC" id="fig|1075402.3.peg.1034"/>
<dbReference type="CDD" id="cd06223">
    <property type="entry name" value="PRTases_typeI"/>
    <property type="match status" value="1"/>
</dbReference>
<dbReference type="SUPFAM" id="SSF53271">
    <property type="entry name" value="PRTase-like"/>
    <property type="match status" value="1"/>
</dbReference>
<feature type="domain" description="Phosphoribosyltransferase" evidence="1">
    <location>
        <begin position="13"/>
        <end position="169"/>
    </location>
</feature>
<dbReference type="STRING" id="1075402.AN216_23955"/>
<name>A0A1E7JVT1_9ACTN</name>
<dbReference type="EMBL" id="LJGU01000152">
    <property type="protein sequence ID" value="OEU94812.1"/>
    <property type="molecule type" value="Genomic_DNA"/>
</dbReference>
<evidence type="ECO:0000313" key="2">
    <source>
        <dbReference type="EMBL" id="OEU94812.1"/>
    </source>
</evidence>
<accession>A0A1E7JVT1</accession>
<dbReference type="InterPro" id="IPR029057">
    <property type="entry name" value="PRTase-like"/>
</dbReference>
<dbReference type="InterPro" id="IPR000836">
    <property type="entry name" value="PRTase_dom"/>
</dbReference>
<dbReference type="OrthoDB" id="9810066at2"/>
<reference evidence="2 3" key="1">
    <citation type="journal article" date="2016" name="Front. Microbiol.">
        <title>Comparative Genomics Analysis of Streptomyces Species Reveals Their Adaptation to the Marine Environment and Their Diversity at the Genomic Level.</title>
        <authorList>
            <person name="Tian X."/>
            <person name="Zhang Z."/>
            <person name="Yang T."/>
            <person name="Chen M."/>
            <person name="Li J."/>
            <person name="Chen F."/>
            <person name="Yang J."/>
            <person name="Li W."/>
            <person name="Zhang B."/>
            <person name="Zhang Z."/>
            <person name="Wu J."/>
            <person name="Zhang C."/>
            <person name="Long L."/>
            <person name="Xiao J."/>
        </authorList>
    </citation>
    <scope>NUCLEOTIDE SEQUENCE [LARGE SCALE GENOMIC DNA]</scope>
    <source>
        <strain evidence="2 3">SCSIO 02100</strain>
    </source>
</reference>
<keyword evidence="3" id="KW-1185">Reference proteome</keyword>
<comment type="caution">
    <text evidence="2">The sequence shown here is derived from an EMBL/GenBank/DDBJ whole genome shotgun (WGS) entry which is preliminary data.</text>
</comment>
<dbReference type="Proteomes" id="UP000176101">
    <property type="component" value="Unassembled WGS sequence"/>
</dbReference>
<dbReference type="Gene3D" id="3.30.1310.20">
    <property type="entry name" value="PRTase-like"/>
    <property type="match status" value="1"/>
</dbReference>
<dbReference type="Pfam" id="PF00156">
    <property type="entry name" value="Pribosyltran"/>
    <property type="match status" value="1"/>
</dbReference>
<sequence length="217" mass="23318">MRFRDRRDAGRALVERLTSGHTAERLTDPYVLALPRGGLPVGSEVAAGLHAPLDVLVARKIGAPANPELAVGALAGDAPPLYDQRTLDLLGLTADGLKPRAAHERDELRRREELYRDGRPAPELGGRTVIVVDDGLATGLTARAALRTVRAQEPSRLLLAVPVGSPQAVAALEPEVDELVCPHQPAAFQAVGQWYDAFEQLGDDEVIEILQSSHTAW</sequence>
<evidence type="ECO:0000259" key="1">
    <source>
        <dbReference type="Pfam" id="PF00156"/>
    </source>
</evidence>
<gene>
    <name evidence="2" type="ORF">AN216_23955</name>
</gene>
<dbReference type="Gene3D" id="3.40.50.2020">
    <property type="match status" value="1"/>
</dbReference>
<keyword evidence="2" id="KW-0328">Glycosyltransferase</keyword>
<dbReference type="RefSeq" id="WP_070198785.1">
    <property type="nucleotide sequence ID" value="NZ_LJGU01000152.1"/>
</dbReference>
<protein>
    <submittedName>
        <fullName evidence="2">Phosphoribosyltransferase</fullName>
    </submittedName>
</protein>
<dbReference type="GO" id="GO:0016757">
    <property type="term" value="F:glycosyltransferase activity"/>
    <property type="evidence" value="ECO:0007669"/>
    <property type="project" value="UniProtKB-KW"/>
</dbReference>
<proteinExistence type="predicted"/>
<dbReference type="AlphaFoldDB" id="A0A1E7JVT1"/>
<evidence type="ECO:0000313" key="3">
    <source>
        <dbReference type="Proteomes" id="UP000176101"/>
    </source>
</evidence>
<keyword evidence="2" id="KW-0808">Transferase</keyword>
<organism evidence="2 3">
    <name type="scientific">Streptomyces oceani</name>
    <dbReference type="NCBI Taxonomy" id="1075402"/>
    <lineage>
        <taxon>Bacteria</taxon>
        <taxon>Bacillati</taxon>
        <taxon>Actinomycetota</taxon>
        <taxon>Actinomycetes</taxon>
        <taxon>Kitasatosporales</taxon>
        <taxon>Streptomycetaceae</taxon>
        <taxon>Streptomyces</taxon>
    </lineage>
</organism>